<proteinExistence type="predicted"/>
<dbReference type="NCBIfam" id="TIGR02226">
    <property type="entry name" value="two_anch"/>
    <property type="match status" value="1"/>
</dbReference>
<evidence type="ECO:0000256" key="1">
    <source>
        <dbReference type="SAM" id="Phobius"/>
    </source>
</evidence>
<feature type="transmembrane region" description="Helical" evidence="1">
    <location>
        <begin position="6"/>
        <end position="24"/>
    </location>
</feature>
<dbReference type="AlphaFoldDB" id="A0A315ZCW1"/>
<comment type="caution">
    <text evidence="3">The sequence shown here is derived from an EMBL/GenBank/DDBJ whole genome shotgun (WGS) entry which is preliminary data.</text>
</comment>
<keyword evidence="4" id="KW-1185">Reference proteome</keyword>
<gene>
    <name evidence="3" type="ORF">BC781_102496</name>
</gene>
<keyword evidence="1" id="KW-1133">Transmembrane helix</keyword>
<evidence type="ECO:0000313" key="3">
    <source>
        <dbReference type="EMBL" id="PWJ42949.1"/>
    </source>
</evidence>
<dbReference type="EMBL" id="QGDO01000002">
    <property type="protein sequence ID" value="PWJ42949.1"/>
    <property type="molecule type" value="Genomic_DNA"/>
</dbReference>
<keyword evidence="1" id="KW-0812">Transmembrane</keyword>
<feature type="transmembrane region" description="Helical" evidence="1">
    <location>
        <begin position="404"/>
        <end position="421"/>
    </location>
</feature>
<sequence>MFQHNTYLWGLSLILIPLLIHLWYRKQGKEIPFGSVRLLMEDKFAKISRLKFNERRLFLLRSAIVMSLIFLIAIPKFPPFQWQQTSNRINLLEAQVSADLAKEFDENQTIILWQKDEIFQRSEAEVKTHTIWQALKMLDREYPQLDTVAVYVRARKQFFEGNTPKLSFHTQWHWIGEKESVRSLVGVFQEKEQVRVWWSEGDENVQNLSSEGFTFEKPYLWSVGGDTLKAVLDAQGNWQLMFKDDKVALEQKPKLKLKVHAAKSYSFEKRRVEAALKAIEAQKLITIQQTDSVADWHIYLGRKATNSHQNSFSILHHKSGLKHIQFEGEGGEWTLSYDAREAKAVIDFEEQLPSILLKLLMADYLNEEAISKADVRHLSEKEKEKIEQLIPIEKQRSVNKNMQIWLWWLVFILIGVERYLAIRKG</sequence>
<reference evidence="3 4" key="1">
    <citation type="submission" date="2018-03" db="EMBL/GenBank/DDBJ databases">
        <title>Genomic Encyclopedia of Archaeal and Bacterial Type Strains, Phase II (KMG-II): from individual species to whole genera.</title>
        <authorList>
            <person name="Goeker M."/>
        </authorList>
    </citation>
    <scope>NUCLEOTIDE SEQUENCE [LARGE SCALE GENOMIC DNA]</scope>
    <source>
        <strain evidence="3 4">DSM 28229</strain>
    </source>
</reference>
<dbReference type="RefSeq" id="WP_158281437.1">
    <property type="nucleotide sequence ID" value="NZ_QGDO01000002.1"/>
</dbReference>
<feature type="transmembrane region" description="Helical" evidence="1">
    <location>
        <begin position="58"/>
        <end position="77"/>
    </location>
</feature>
<evidence type="ECO:0000313" key="4">
    <source>
        <dbReference type="Proteomes" id="UP000245535"/>
    </source>
</evidence>
<dbReference type="Pfam" id="PF07584">
    <property type="entry name" value="BatA"/>
    <property type="match status" value="1"/>
</dbReference>
<protein>
    <submittedName>
        <fullName evidence="3">Putative membrane protein (TIGR02226 family)</fullName>
    </submittedName>
</protein>
<organism evidence="3 4">
    <name type="scientific">Sediminitomix flava</name>
    <dbReference type="NCBI Taxonomy" id="379075"/>
    <lineage>
        <taxon>Bacteria</taxon>
        <taxon>Pseudomonadati</taxon>
        <taxon>Bacteroidota</taxon>
        <taxon>Cytophagia</taxon>
        <taxon>Cytophagales</taxon>
        <taxon>Flammeovirgaceae</taxon>
        <taxon>Sediminitomix</taxon>
    </lineage>
</organism>
<evidence type="ECO:0000259" key="2">
    <source>
        <dbReference type="Pfam" id="PF07584"/>
    </source>
</evidence>
<feature type="domain" description="Aerotolerance regulator N-terminal" evidence="2">
    <location>
        <begin position="2"/>
        <end position="75"/>
    </location>
</feature>
<dbReference type="InterPro" id="IPR024163">
    <property type="entry name" value="Aerotolerance_reg_N"/>
</dbReference>
<name>A0A315ZCW1_SEDFL</name>
<dbReference type="InterPro" id="IPR011933">
    <property type="entry name" value="Double_TM_dom"/>
</dbReference>
<keyword evidence="1" id="KW-0472">Membrane</keyword>
<dbReference type="Proteomes" id="UP000245535">
    <property type="component" value="Unassembled WGS sequence"/>
</dbReference>
<accession>A0A315ZCW1</accession>